<comment type="caution">
    <text evidence="6">The sequence shown here is derived from an EMBL/GenBank/DDBJ whole genome shotgun (WGS) entry which is preliminary data.</text>
</comment>
<evidence type="ECO:0000256" key="2">
    <source>
        <dbReference type="ARBA" id="ARBA00034247"/>
    </source>
</evidence>
<dbReference type="GO" id="GO:0005886">
    <property type="term" value="C:plasma membrane"/>
    <property type="evidence" value="ECO:0007669"/>
    <property type="project" value="TreeGrafter"/>
</dbReference>
<dbReference type="InterPro" id="IPR001789">
    <property type="entry name" value="Sig_transdc_resp-reg_receiver"/>
</dbReference>
<dbReference type="GO" id="GO:0000160">
    <property type="term" value="P:phosphorelay signal transduction system"/>
    <property type="evidence" value="ECO:0007669"/>
    <property type="project" value="InterPro"/>
</dbReference>
<protein>
    <recommendedName>
        <fullName evidence="1">diguanylate cyclase</fullName>
        <ecNumber evidence="1">2.7.7.65</ecNumber>
    </recommendedName>
</protein>
<dbReference type="OrthoDB" id="9812260at2"/>
<dbReference type="PATRIC" id="fig|1526658.3.peg.5263"/>
<dbReference type="RefSeq" id="WP_054208703.1">
    <property type="nucleotide sequence ID" value="NZ_LGSZ01000031.1"/>
</dbReference>
<dbReference type="PROSITE" id="PS50887">
    <property type="entry name" value="GGDEF"/>
    <property type="match status" value="1"/>
</dbReference>
<dbReference type="PANTHER" id="PTHR45138:SF9">
    <property type="entry name" value="DIGUANYLATE CYCLASE DGCM-RELATED"/>
    <property type="match status" value="1"/>
</dbReference>
<keyword evidence="7" id="KW-1185">Reference proteome</keyword>
<dbReference type="GO" id="GO:1902201">
    <property type="term" value="P:negative regulation of bacterial-type flagellum-dependent cell motility"/>
    <property type="evidence" value="ECO:0007669"/>
    <property type="project" value="TreeGrafter"/>
</dbReference>
<feature type="domain" description="Response regulatory" evidence="4">
    <location>
        <begin position="4"/>
        <end position="120"/>
    </location>
</feature>
<reference evidence="6 7" key="1">
    <citation type="submission" date="2015-07" db="EMBL/GenBank/DDBJ databases">
        <title>Whole genome sequencing of Bosea vaviloviae isolated from cave pool.</title>
        <authorList>
            <person name="Tan N.E.H."/>
            <person name="Lee Y.P."/>
            <person name="Gan H.M."/>
            <person name="Barton H."/>
            <person name="Savka M.A."/>
        </authorList>
    </citation>
    <scope>NUCLEOTIDE SEQUENCE [LARGE SCALE GENOMIC DNA]</scope>
    <source>
        <strain evidence="6 7">SD260</strain>
    </source>
</reference>
<sequence>MSARVLVVDDILTNVKLLEAKLSAEYFDVESALNGPDALEICARGETDIVLLDVMMPGMNGFDVCRRLKSEATTAHIPVVMVTALDQPGDRLKGLDAGADDFLTKPLDDTALFARVRSLVRLKSMTDELRNRALASRRLGIADPLAAAAMETGLNGRILLVEDRPRVSERLETALSAFHQVEIEPDPQQALLRAVEGDFDSVVVSLDLNGYDGLRLCSQLRSLERTRNVSVLMMGEAEDRTRILRGLEIGAHDFLIRPIDRNELVARVRTQVRRKRFTEKLRDSVQSSMEMAVMDQLTGLHNRRYMDTRMAAMFDESALRARSLALLVLDIDHFKSVNDSWGHDAGDEVLREFADRVRACTRGIDLVARMGGEEIVVVLPDTALDAAYAVAERIRERVEADPFAIQGNARTIPVTVSIGVSSRRAGDASPAEIMKRADDALYRAKASGRNRVIAANAA</sequence>
<dbReference type="InterPro" id="IPR050469">
    <property type="entry name" value="Diguanylate_Cyclase"/>
</dbReference>
<evidence type="ECO:0000259" key="5">
    <source>
        <dbReference type="PROSITE" id="PS50887"/>
    </source>
</evidence>
<dbReference type="PANTHER" id="PTHR45138">
    <property type="entry name" value="REGULATORY COMPONENTS OF SENSORY TRANSDUCTION SYSTEM"/>
    <property type="match status" value="1"/>
</dbReference>
<feature type="domain" description="Response regulatory" evidence="4">
    <location>
        <begin position="157"/>
        <end position="272"/>
    </location>
</feature>
<dbReference type="NCBIfam" id="TIGR00254">
    <property type="entry name" value="GGDEF"/>
    <property type="match status" value="1"/>
</dbReference>
<evidence type="ECO:0000313" key="7">
    <source>
        <dbReference type="Proteomes" id="UP000037822"/>
    </source>
</evidence>
<evidence type="ECO:0000256" key="3">
    <source>
        <dbReference type="PROSITE-ProRule" id="PRU00169"/>
    </source>
</evidence>
<dbReference type="SUPFAM" id="SSF55073">
    <property type="entry name" value="Nucleotide cyclase"/>
    <property type="match status" value="1"/>
</dbReference>
<dbReference type="CDD" id="cd01949">
    <property type="entry name" value="GGDEF"/>
    <property type="match status" value="1"/>
</dbReference>
<dbReference type="Proteomes" id="UP000037822">
    <property type="component" value="Unassembled WGS sequence"/>
</dbReference>
<evidence type="ECO:0000256" key="1">
    <source>
        <dbReference type="ARBA" id="ARBA00012528"/>
    </source>
</evidence>
<dbReference type="Pfam" id="PF00072">
    <property type="entry name" value="Response_reg"/>
    <property type="match status" value="2"/>
</dbReference>
<dbReference type="FunFam" id="3.40.50.2300:FF:000574">
    <property type="entry name" value="Response regulator PleD"/>
    <property type="match status" value="1"/>
</dbReference>
<dbReference type="EMBL" id="LGSZ01000031">
    <property type="protein sequence ID" value="KPH81160.1"/>
    <property type="molecule type" value="Genomic_DNA"/>
</dbReference>
<comment type="caution">
    <text evidence="3">Lacks conserved residue(s) required for the propagation of feature annotation.</text>
</comment>
<dbReference type="SMART" id="SM00448">
    <property type="entry name" value="REC"/>
    <property type="match status" value="2"/>
</dbReference>
<dbReference type="InterPro" id="IPR000160">
    <property type="entry name" value="GGDEF_dom"/>
</dbReference>
<accession>A0A0N0MBN7</accession>
<dbReference type="Gene3D" id="3.40.50.2300">
    <property type="match status" value="2"/>
</dbReference>
<dbReference type="InterPro" id="IPR011006">
    <property type="entry name" value="CheY-like_superfamily"/>
</dbReference>
<dbReference type="InterPro" id="IPR029787">
    <property type="entry name" value="Nucleotide_cyclase"/>
</dbReference>
<comment type="catalytic activity">
    <reaction evidence="2">
        <text>2 GTP = 3',3'-c-di-GMP + 2 diphosphate</text>
        <dbReference type="Rhea" id="RHEA:24898"/>
        <dbReference type="ChEBI" id="CHEBI:33019"/>
        <dbReference type="ChEBI" id="CHEBI:37565"/>
        <dbReference type="ChEBI" id="CHEBI:58805"/>
        <dbReference type="EC" id="2.7.7.65"/>
    </reaction>
</comment>
<dbReference type="PROSITE" id="PS50110">
    <property type="entry name" value="RESPONSE_REGULATORY"/>
    <property type="match status" value="2"/>
</dbReference>
<dbReference type="Pfam" id="PF00990">
    <property type="entry name" value="GGDEF"/>
    <property type="match status" value="1"/>
</dbReference>
<name>A0A0N0MBN7_9HYPH</name>
<keyword evidence="3" id="KW-0597">Phosphoprotein</keyword>
<proteinExistence type="predicted"/>
<feature type="domain" description="GGDEF" evidence="5">
    <location>
        <begin position="322"/>
        <end position="457"/>
    </location>
</feature>
<dbReference type="InterPro" id="IPR043128">
    <property type="entry name" value="Rev_trsase/Diguanyl_cyclase"/>
</dbReference>
<gene>
    <name evidence="6" type="primary">pleD</name>
    <name evidence="6" type="ORF">AE618_08885</name>
</gene>
<evidence type="ECO:0000259" key="4">
    <source>
        <dbReference type="PROSITE" id="PS50110"/>
    </source>
</evidence>
<feature type="modified residue" description="4-aspartylphosphate" evidence="3">
    <location>
        <position position="53"/>
    </location>
</feature>
<dbReference type="Gene3D" id="3.30.70.270">
    <property type="match status" value="1"/>
</dbReference>
<dbReference type="GO" id="GO:0043709">
    <property type="term" value="P:cell adhesion involved in single-species biofilm formation"/>
    <property type="evidence" value="ECO:0007669"/>
    <property type="project" value="TreeGrafter"/>
</dbReference>
<evidence type="ECO:0000313" key="6">
    <source>
        <dbReference type="EMBL" id="KPH81160.1"/>
    </source>
</evidence>
<organism evidence="6 7">
    <name type="scientific">Bosea vaviloviae</name>
    <dbReference type="NCBI Taxonomy" id="1526658"/>
    <lineage>
        <taxon>Bacteria</taxon>
        <taxon>Pseudomonadati</taxon>
        <taxon>Pseudomonadota</taxon>
        <taxon>Alphaproteobacteria</taxon>
        <taxon>Hyphomicrobiales</taxon>
        <taxon>Boseaceae</taxon>
        <taxon>Bosea</taxon>
    </lineage>
</organism>
<dbReference type="GO" id="GO:0052621">
    <property type="term" value="F:diguanylate cyclase activity"/>
    <property type="evidence" value="ECO:0007669"/>
    <property type="project" value="UniProtKB-EC"/>
</dbReference>
<dbReference type="SMART" id="SM00267">
    <property type="entry name" value="GGDEF"/>
    <property type="match status" value="1"/>
</dbReference>
<dbReference type="EC" id="2.7.7.65" evidence="1"/>
<dbReference type="AlphaFoldDB" id="A0A0N0MBN7"/>
<dbReference type="SUPFAM" id="SSF52172">
    <property type="entry name" value="CheY-like"/>
    <property type="match status" value="2"/>
</dbReference>
<dbReference type="FunFam" id="3.30.70.270:FF:000001">
    <property type="entry name" value="Diguanylate cyclase domain protein"/>
    <property type="match status" value="1"/>
</dbReference>
<dbReference type="NCBIfam" id="NF007135">
    <property type="entry name" value="PRK09581.1"/>
    <property type="match status" value="1"/>
</dbReference>
<dbReference type="CDD" id="cd17538">
    <property type="entry name" value="REC_D1_PleD-like"/>
    <property type="match status" value="1"/>
</dbReference>